<proteinExistence type="predicted"/>
<feature type="signal peptide" evidence="1">
    <location>
        <begin position="1"/>
        <end position="26"/>
    </location>
</feature>
<keyword evidence="3" id="KW-1185">Reference proteome</keyword>
<keyword evidence="1" id="KW-0732">Signal</keyword>
<evidence type="ECO:0000313" key="3">
    <source>
        <dbReference type="Proteomes" id="UP001500253"/>
    </source>
</evidence>
<protein>
    <recommendedName>
        <fullName evidence="4">Calcium-binding protein</fullName>
    </recommendedName>
</protein>
<comment type="caution">
    <text evidence="2">The sequence shown here is derived from an EMBL/GenBank/DDBJ whole genome shotgun (WGS) entry which is preliminary data.</text>
</comment>
<name>A0ABN3GWF3_9ACTN</name>
<reference evidence="2 3" key="1">
    <citation type="journal article" date="2019" name="Int. J. Syst. Evol. Microbiol.">
        <title>The Global Catalogue of Microorganisms (GCM) 10K type strain sequencing project: providing services to taxonomists for standard genome sequencing and annotation.</title>
        <authorList>
            <consortium name="The Broad Institute Genomics Platform"/>
            <consortium name="The Broad Institute Genome Sequencing Center for Infectious Disease"/>
            <person name="Wu L."/>
            <person name="Ma J."/>
        </authorList>
    </citation>
    <scope>NUCLEOTIDE SEQUENCE [LARGE SCALE GENOMIC DNA]</scope>
    <source>
        <strain evidence="2 3">JCM 4316</strain>
    </source>
</reference>
<accession>A0ABN3GWF3</accession>
<evidence type="ECO:0000313" key="2">
    <source>
        <dbReference type="EMBL" id="GAA2363074.1"/>
    </source>
</evidence>
<evidence type="ECO:0008006" key="4">
    <source>
        <dbReference type="Google" id="ProtNLM"/>
    </source>
</evidence>
<dbReference type="Proteomes" id="UP001500253">
    <property type="component" value="Unassembled WGS sequence"/>
</dbReference>
<evidence type="ECO:0000256" key="1">
    <source>
        <dbReference type="SAM" id="SignalP"/>
    </source>
</evidence>
<organism evidence="2 3">
    <name type="scientific">Streptomyces cuspidosporus</name>
    <dbReference type="NCBI Taxonomy" id="66882"/>
    <lineage>
        <taxon>Bacteria</taxon>
        <taxon>Bacillati</taxon>
        <taxon>Actinomycetota</taxon>
        <taxon>Actinomycetes</taxon>
        <taxon>Kitasatosporales</taxon>
        <taxon>Streptomycetaceae</taxon>
        <taxon>Streptomyces</taxon>
    </lineage>
</organism>
<dbReference type="RefSeq" id="WP_346177725.1">
    <property type="nucleotide sequence ID" value="NZ_BAAASD010000035.1"/>
</dbReference>
<sequence>MRKSATFAVLAAAVALGGLAAPAAQADGYGDTEIKSVVVNGTGKVAVGTSAAKTFTVKVTASDDSGIKAADLYLDGPSYGFLQPTKKVSCVASNATTSTCTGTFTVDPDVDFFDNSPAGTWYVSAWVDANDGDYFTTDKAGSFAMQRYSKLTVNASPEPVKKGRTITVTGALTRANWETGAYAGYTNQSVKLQFRKKNSDTYTTLKTVTSASRGALKTTVTATEDGYFRWNFAGTSTTPAVKAGGDFVDVQ</sequence>
<dbReference type="EMBL" id="BAAASD010000035">
    <property type="protein sequence ID" value="GAA2363074.1"/>
    <property type="molecule type" value="Genomic_DNA"/>
</dbReference>
<feature type="chain" id="PRO_5046260613" description="Calcium-binding protein" evidence="1">
    <location>
        <begin position="27"/>
        <end position="251"/>
    </location>
</feature>
<gene>
    <name evidence="2" type="ORF">GCM10010246_63000</name>
</gene>